<accession>A0AAV6Z3V4</accession>
<evidence type="ECO:0000259" key="3">
    <source>
        <dbReference type="SMART" id="SM00298"/>
    </source>
</evidence>
<reference evidence="4" key="1">
    <citation type="thesis" date="2020" institute="ProQuest LLC" country="789 East Eisenhower Parkway, Ann Arbor, MI, USA">
        <title>Comparative Genomics and Chromosome Evolution.</title>
        <authorList>
            <person name="Mudd A.B."/>
        </authorList>
    </citation>
    <scope>NUCLEOTIDE SEQUENCE</scope>
    <source>
        <strain evidence="4">237g6f4</strain>
        <tissue evidence="4">Blood</tissue>
    </source>
</reference>
<dbReference type="SMART" id="SM00298">
    <property type="entry name" value="CHROMO"/>
    <property type="match status" value="1"/>
</dbReference>
<dbReference type="Proteomes" id="UP000824782">
    <property type="component" value="Unassembled WGS sequence"/>
</dbReference>
<name>A0AAV6Z3V4_ENGPU</name>
<dbReference type="InterPro" id="IPR025995">
    <property type="entry name" value="Tudor-knot"/>
</dbReference>
<evidence type="ECO:0000313" key="4">
    <source>
        <dbReference type="EMBL" id="KAG8540613.1"/>
    </source>
</evidence>
<dbReference type="GO" id="GO:0005634">
    <property type="term" value="C:nucleus"/>
    <property type="evidence" value="ECO:0007669"/>
    <property type="project" value="UniProtKB-SubCell"/>
</dbReference>
<keyword evidence="5" id="KW-1185">Reference proteome</keyword>
<dbReference type="Gene3D" id="2.30.30.140">
    <property type="match status" value="1"/>
</dbReference>
<sequence>MASAAQPEISSELEKKEAAGEEADNNPDEPMDDDDNDDEADADDGDVEEDVIVQIGATYSCKRQDGTYHDAEIVKTRMNKQAGREEFYVHYAGLNRRQNEWVDKTRLVIPKPVKEEAEVTNGTGSDVAENGKTSQKRKNEEEEPEVKVTRVFSSRSRHCPRTVFSAASTCCRNTCTSHL</sequence>
<gene>
    <name evidence="4" type="ORF">GDO81_018918</name>
</gene>
<comment type="caution">
    <text evidence="4">The sequence shown here is derived from an EMBL/GenBank/DDBJ whole genome shotgun (WGS) entry which is preliminary data.</text>
</comment>
<dbReference type="AlphaFoldDB" id="A0AAV6Z3V4"/>
<dbReference type="EMBL" id="WNYA01009835">
    <property type="protein sequence ID" value="KAG8540613.1"/>
    <property type="molecule type" value="Genomic_DNA"/>
</dbReference>
<feature type="domain" description="Chromo" evidence="3">
    <location>
        <begin position="67"/>
        <end position="121"/>
    </location>
</feature>
<feature type="compositionally biased region" description="Basic and acidic residues" evidence="2">
    <location>
        <begin position="137"/>
        <end position="148"/>
    </location>
</feature>
<feature type="region of interest" description="Disordered" evidence="2">
    <location>
        <begin position="115"/>
        <end position="149"/>
    </location>
</feature>
<dbReference type="Pfam" id="PF11717">
    <property type="entry name" value="Tudor-knot"/>
    <property type="match status" value="1"/>
</dbReference>
<evidence type="ECO:0000256" key="1">
    <source>
        <dbReference type="ARBA" id="ARBA00004123"/>
    </source>
</evidence>
<evidence type="ECO:0000313" key="5">
    <source>
        <dbReference type="Proteomes" id="UP000824782"/>
    </source>
</evidence>
<dbReference type="InterPro" id="IPR016197">
    <property type="entry name" value="Chromo-like_dom_sf"/>
</dbReference>
<organism evidence="4 5">
    <name type="scientific">Engystomops pustulosus</name>
    <name type="common">Tungara frog</name>
    <name type="synonym">Physalaemus pustulosus</name>
    <dbReference type="NCBI Taxonomy" id="76066"/>
    <lineage>
        <taxon>Eukaryota</taxon>
        <taxon>Metazoa</taxon>
        <taxon>Chordata</taxon>
        <taxon>Craniata</taxon>
        <taxon>Vertebrata</taxon>
        <taxon>Euteleostomi</taxon>
        <taxon>Amphibia</taxon>
        <taxon>Batrachia</taxon>
        <taxon>Anura</taxon>
        <taxon>Neobatrachia</taxon>
        <taxon>Hyloidea</taxon>
        <taxon>Leptodactylidae</taxon>
        <taxon>Leiuperinae</taxon>
        <taxon>Engystomops</taxon>
    </lineage>
</organism>
<proteinExistence type="predicted"/>
<comment type="subcellular location">
    <subcellularLocation>
        <location evidence="1">Nucleus</location>
    </subcellularLocation>
</comment>
<feature type="compositionally biased region" description="Acidic residues" evidence="2">
    <location>
        <begin position="20"/>
        <end position="51"/>
    </location>
</feature>
<dbReference type="InterPro" id="IPR000953">
    <property type="entry name" value="Chromo/chromo_shadow_dom"/>
</dbReference>
<dbReference type="SUPFAM" id="SSF54160">
    <property type="entry name" value="Chromo domain-like"/>
    <property type="match status" value="1"/>
</dbReference>
<feature type="region of interest" description="Disordered" evidence="2">
    <location>
        <begin position="1"/>
        <end position="52"/>
    </location>
</feature>
<protein>
    <recommendedName>
        <fullName evidence="3">Chromo domain-containing protein</fullName>
    </recommendedName>
</protein>
<evidence type="ECO:0000256" key="2">
    <source>
        <dbReference type="SAM" id="MobiDB-lite"/>
    </source>
</evidence>